<evidence type="ECO:0000313" key="1">
    <source>
        <dbReference type="EMBL" id="GIF99700.1"/>
    </source>
</evidence>
<comment type="caution">
    <text evidence="1">The sequence shown here is derived from an EMBL/GenBank/DDBJ whole genome shotgun (WGS) entry which is preliminary data.</text>
</comment>
<keyword evidence="2" id="KW-1185">Reference proteome</keyword>
<dbReference type="EMBL" id="BONH01000022">
    <property type="protein sequence ID" value="GIF99700.1"/>
    <property type="molecule type" value="Genomic_DNA"/>
</dbReference>
<organism evidence="1 2">
    <name type="scientific">Catellatospora citrea</name>
    <dbReference type="NCBI Taxonomy" id="53366"/>
    <lineage>
        <taxon>Bacteria</taxon>
        <taxon>Bacillati</taxon>
        <taxon>Actinomycetota</taxon>
        <taxon>Actinomycetes</taxon>
        <taxon>Micromonosporales</taxon>
        <taxon>Micromonosporaceae</taxon>
        <taxon>Catellatospora</taxon>
    </lineage>
</organism>
<dbReference type="RefSeq" id="WP_120317827.1">
    <property type="nucleotide sequence ID" value="NZ_BONH01000022.1"/>
</dbReference>
<evidence type="ECO:0000313" key="2">
    <source>
        <dbReference type="Proteomes" id="UP000659904"/>
    </source>
</evidence>
<reference evidence="1 2" key="1">
    <citation type="submission" date="2021-01" db="EMBL/GenBank/DDBJ databases">
        <title>Whole genome shotgun sequence of Catellatospora citrea NBRC 14495.</title>
        <authorList>
            <person name="Komaki H."/>
            <person name="Tamura T."/>
        </authorList>
    </citation>
    <scope>NUCLEOTIDE SEQUENCE [LARGE SCALE GENOMIC DNA]</scope>
    <source>
        <strain evidence="1 2">NBRC 14495</strain>
    </source>
</reference>
<dbReference type="Proteomes" id="UP000659904">
    <property type="component" value="Unassembled WGS sequence"/>
</dbReference>
<sequence>MNVDEHIAALNAFMRADREEYIAQVRGWAECADAEGRVAASRQHWAHVDRLEAMDKPWEAKPRAA</sequence>
<protein>
    <submittedName>
        <fullName evidence="1">Uncharacterized protein</fullName>
    </submittedName>
</protein>
<proteinExistence type="predicted"/>
<accession>A0A8J3P0Q6</accession>
<gene>
    <name evidence="1" type="ORF">Cci01nite_47940</name>
</gene>
<name>A0A8J3P0Q6_9ACTN</name>
<dbReference type="AlphaFoldDB" id="A0A8J3P0Q6"/>